<evidence type="ECO:0000313" key="2">
    <source>
        <dbReference type="Ensembl" id="ENSAZOP00000009916.1"/>
    </source>
</evidence>
<feature type="compositionally biased region" description="Basic and acidic residues" evidence="1">
    <location>
        <begin position="64"/>
        <end position="74"/>
    </location>
</feature>
<feature type="region of interest" description="Disordered" evidence="1">
    <location>
        <begin position="24"/>
        <end position="81"/>
    </location>
</feature>
<dbReference type="Ensembl" id="ENSAZOT00000010588.1">
    <property type="protein sequence ID" value="ENSAZOP00000009916.1"/>
    <property type="gene ID" value="ENSAZOG00000006330.1"/>
</dbReference>
<dbReference type="Proteomes" id="UP000694549">
    <property type="component" value="Unplaced"/>
</dbReference>
<keyword evidence="3" id="KW-1185">Reference proteome</keyword>
<sequence length="288" mass="31158">MWPWGLSPPPALLLPFVQSRFPSRRTPSLHPLSTRVAAPPSRVSTPQGHSAAWHRCSSPPPGKHLKEENPKRSQDISPEPPWLLPTPLRLVLAAGPACTGSPPRPQVSLLSVDDMYQNLPPAAKDKYWNESMAQPPYTTATAAETLKPSFLGSTFDMRMCEDAEQSQLVEASPSMPRTQTPLLGRFLAAASPAISIKNFGRGGRATPHLRRAFPSPHPEDPEAVDRIEEEETEDEESRGSGPPTPGGSLGGPRSPKASKIRRKEPPMVLVKAPSSESVGAEHPGGWEP</sequence>
<dbReference type="AlphaFoldDB" id="A0A8B9ZR49"/>
<feature type="region of interest" description="Disordered" evidence="1">
    <location>
        <begin position="197"/>
        <end position="288"/>
    </location>
</feature>
<feature type="compositionally biased region" description="Acidic residues" evidence="1">
    <location>
        <begin position="227"/>
        <end position="236"/>
    </location>
</feature>
<name>A0A8B9ZR49_9AVES</name>
<dbReference type="InterPro" id="IPR000615">
    <property type="entry name" value="Bestrophin"/>
</dbReference>
<proteinExistence type="predicted"/>
<dbReference type="PANTHER" id="PTHR10736">
    <property type="entry name" value="BESTROPHIN"/>
    <property type="match status" value="1"/>
</dbReference>
<dbReference type="PANTHER" id="PTHR10736:SF55">
    <property type="entry name" value="BESTROPHIN-4"/>
    <property type="match status" value="1"/>
</dbReference>
<reference evidence="2" key="2">
    <citation type="submission" date="2025-09" db="UniProtKB">
        <authorList>
            <consortium name="Ensembl"/>
        </authorList>
    </citation>
    <scope>IDENTIFICATION</scope>
</reference>
<reference evidence="2" key="1">
    <citation type="submission" date="2025-08" db="UniProtKB">
        <authorList>
            <consortium name="Ensembl"/>
        </authorList>
    </citation>
    <scope>IDENTIFICATION</scope>
</reference>
<evidence type="ECO:0000313" key="3">
    <source>
        <dbReference type="Proteomes" id="UP000694549"/>
    </source>
</evidence>
<accession>A0A8B9ZR49</accession>
<organism evidence="2 3">
    <name type="scientific">Anas zonorhyncha</name>
    <name type="common">Eastern spot-billed duck</name>
    <dbReference type="NCBI Taxonomy" id="75864"/>
    <lineage>
        <taxon>Eukaryota</taxon>
        <taxon>Metazoa</taxon>
        <taxon>Chordata</taxon>
        <taxon>Craniata</taxon>
        <taxon>Vertebrata</taxon>
        <taxon>Euteleostomi</taxon>
        <taxon>Archelosauria</taxon>
        <taxon>Archosauria</taxon>
        <taxon>Dinosauria</taxon>
        <taxon>Saurischia</taxon>
        <taxon>Theropoda</taxon>
        <taxon>Coelurosauria</taxon>
        <taxon>Aves</taxon>
        <taxon>Neognathae</taxon>
        <taxon>Galloanserae</taxon>
        <taxon>Anseriformes</taxon>
        <taxon>Anatidae</taxon>
        <taxon>Anatinae</taxon>
        <taxon>Anas</taxon>
    </lineage>
</organism>
<feature type="compositionally biased region" description="Basic and acidic residues" evidence="1">
    <location>
        <begin position="217"/>
        <end position="226"/>
    </location>
</feature>
<protein>
    <submittedName>
        <fullName evidence="2">Uncharacterized protein</fullName>
    </submittedName>
</protein>
<evidence type="ECO:0000256" key="1">
    <source>
        <dbReference type="SAM" id="MobiDB-lite"/>
    </source>
</evidence>